<dbReference type="EMBL" id="JAHCVK010000004">
    <property type="protein sequence ID" value="MBT0653678.1"/>
    <property type="molecule type" value="Genomic_DNA"/>
</dbReference>
<organism evidence="1 2">
    <name type="scientific">Geomobilimonas luticola</name>
    <dbReference type="NCBI Taxonomy" id="1114878"/>
    <lineage>
        <taxon>Bacteria</taxon>
        <taxon>Pseudomonadati</taxon>
        <taxon>Thermodesulfobacteriota</taxon>
        <taxon>Desulfuromonadia</taxon>
        <taxon>Geobacterales</taxon>
        <taxon>Geobacteraceae</taxon>
        <taxon>Geomobilimonas</taxon>
    </lineage>
</organism>
<protein>
    <submittedName>
        <fullName evidence="1">DUF3187 family protein</fullName>
    </submittedName>
</protein>
<keyword evidence="2" id="KW-1185">Reference proteome</keyword>
<evidence type="ECO:0000313" key="1">
    <source>
        <dbReference type="EMBL" id="MBT0653678.1"/>
    </source>
</evidence>
<name>A0ABS5SE84_9BACT</name>
<gene>
    <name evidence="1" type="ORF">KI810_11475</name>
</gene>
<accession>A0ABS5SE84</accession>
<reference evidence="1 2" key="1">
    <citation type="submission" date="2021-05" db="EMBL/GenBank/DDBJ databases">
        <title>The draft genome of Geobacter luticola JCM 17780.</title>
        <authorList>
            <person name="Xu Z."/>
            <person name="Masuda Y."/>
            <person name="Itoh H."/>
            <person name="Senoo K."/>
        </authorList>
    </citation>
    <scope>NUCLEOTIDE SEQUENCE [LARGE SCALE GENOMIC DNA]</scope>
    <source>
        <strain evidence="1 2">JCM 17780</strain>
    </source>
</reference>
<dbReference type="Proteomes" id="UP000756860">
    <property type="component" value="Unassembled WGS sequence"/>
</dbReference>
<evidence type="ECO:0000313" key="2">
    <source>
        <dbReference type="Proteomes" id="UP000756860"/>
    </source>
</evidence>
<dbReference type="InterPro" id="IPR021523">
    <property type="entry name" value="DUF3187"/>
</dbReference>
<sequence>MKNSVRYPLWSLVLLVSTLVAPRPGFPLELTPFQTFNQSPLVQIYGLPAPESGSTVPAGRLHTRLSLDIANNFAVDTKGDEAITLDGETYRTTLALRYGVTDRIELGLDIPYLVATGGMFDSPVQWWHREFNISQAGRDETPKNRLMFSYNRNGVERFSLQHGNDSIGDIRLSGGVQLYREDRPQPLAVALRASLKLPSGNSRKLQGSGGTDFALWLSALDQFEHWGIYGALGGMAVDKGDVLRDMQRDLVAFGCFGIGLTPVEWLSLKMQLYGNTPFYKGSSLKELSVSSLQWVFGQTVAFTPDTELDIAVAEDLLALTTSPDFGVHIALRMRF</sequence>
<dbReference type="RefSeq" id="WP_214175669.1">
    <property type="nucleotide sequence ID" value="NZ_JAHCVK010000004.1"/>
</dbReference>
<dbReference type="Pfam" id="PF11383">
    <property type="entry name" value="DUF3187"/>
    <property type="match status" value="1"/>
</dbReference>
<comment type="caution">
    <text evidence="1">The sequence shown here is derived from an EMBL/GenBank/DDBJ whole genome shotgun (WGS) entry which is preliminary data.</text>
</comment>
<proteinExistence type="predicted"/>